<dbReference type="Pfam" id="PF00188">
    <property type="entry name" value="CAP"/>
    <property type="match status" value="1"/>
</dbReference>
<dbReference type="InterPro" id="IPR014044">
    <property type="entry name" value="CAP_dom"/>
</dbReference>
<dbReference type="SUPFAM" id="SSF55797">
    <property type="entry name" value="PR-1-like"/>
    <property type="match status" value="1"/>
</dbReference>
<dbReference type="WBParaSite" id="SPAL_0000009900.1">
    <property type="protein sequence ID" value="SPAL_0000009900.1"/>
    <property type="gene ID" value="SPAL_0000009900"/>
</dbReference>
<reference evidence="3" key="1">
    <citation type="submission" date="2017-02" db="UniProtKB">
        <authorList>
            <consortium name="WormBaseParasite"/>
        </authorList>
    </citation>
    <scope>IDENTIFICATION</scope>
</reference>
<proteinExistence type="predicted"/>
<dbReference type="InterPro" id="IPR035940">
    <property type="entry name" value="CAP_sf"/>
</dbReference>
<sequence length="135" mass="15995">MNMYRLHHKANILEMSTRLSHIAQILAEKYVKKQELDVDLQPDYGILYTKSRIASASTIVKHFYETNIKYNYILNRVSSRAAYSFAQIVWRSTKQIGIGLKDDNGYLYVVFIFFPKGNEKGKYKKNVHRWIKHFE</sequence>
<feature type="domain" description="SCP" evidence="1">
    <location>
        <begin position="2"/>
        <end position="112"/>
    </location>
</feature>
<organism evidence="2 3">
    <name type="scientific">Strongyloides papillosus</name>
    <name type="common">Intestinal threadworm</name>
    <dbReference type="NCBI Taxonomy" id="174720"/>
    <lineage>
        <taxon>Eukaryota</taxon>
        <taxon>Metazoa</taxon>
        <taxon>Ecdysozoa</taxon>
        <taxon>Nematoda</taxon>
        <taxon>Chromadorea</taxon>
        <taxon>Rhabditida</taxon>
        <taxon>Tylenchina</taxon>
        <taxon>Panagrolaimomorpha</taxon>
        <taxon>Strongyloidoidea</taxon>
        <taxon>Strongyloididae</taxon>
        <taxon>Strongyloides</taxon>
    </lineage>
</organism>
<evidence type="ECO:0000313" key="2">
    <source>
        <dbReference type="Proteomes" id="UP000046392"/>
    </source>
</evidence>
<evidence type="ECO:0000259" key="1">
    <source>
        <dbReference type="Pfam" id="PF00188"/>
    </source>
</evidence>
<dbReference type="Gene3D" id="3.40.33.10">
    <property type="entry name" value="CAP"/>
    <property type="match status" value="1"/>
</dbReference>
<dbReference type="AlphaFoldDB" id="A0A0N5B1Z7"/>
<protein>
    <submittedName>
        <fullName evidence="3">SCP domain-containing protein</fullName>
    </submittedName>
</protein>
<dbReference type="Proteomes" id="UP000046392">
    <property type="component" value="Unplaced"/>
</dbReference>
<keyword evidence="2" id="KW-1185">Reference proteome</keyword>
<accession>A0A0N5B1Z7</accession>
<name>A0A0N5B1Z7_STREA</name>
<evidence type="ECO:0000313" key="3">
    <source>
        <dbReference type="WBParaSite" id="SPAL_0000009900.1"/>
    </source>
</evidence>